<dbReference type="PROSITE" id="PS51891">
    <property type="entry name" value="CENP_V_GFA"/>
    <property type="match status" value="1"/>
</dbReference>
<evidence type="ECO:0000256" key="2">
    <source>
        <dbReference type="ARBA" id="ARBA00022723"/>
    </source>
</evidence>
<dbReference type="EMBL" id="JACHHW010000005">
    <property type="protein sequence ID" value="MBB5187868.1"/>
    <property type="molecule type" value="Genomic_DNA"/>
</dbReference>
<evidence type="ECO:0000313" key="7">
    <source>
        <dbReference type="Proteomes" id="UP000536640"/>
    </source>
</evidence>
<dbReference type="InterPro" id="IPR011057">
    <property type="entry name" value="Mss4-like_sf"/>
</dbReference>
<dbReference type="RefSeq" id="WP_244966158.1">
    <property type="nucleotide sequence ID" value="NZ_JACHHW010000005.1"/>
</dbReference>
<evidence type="ECO:0000256" key="1">
    <source>
        <dbReference type="ARBA" id="ARBA00005495"/>
    </source>
</evidence>
<protein>
    <recommendedName>
        <fullName evidence="5">CENP-V/GFA domain-containing protein</fullName>
    </recommendedName>
</protein>
<dbReference type="PANTHER" id="PTHR33337">
    <property type="entry name" value="GFA DOMAIN-CONTAINING PROTEIN"/>
    <property type="match status" value="1"/>
</dbReference>
<keyword evidence="4" id="KW-0456">Lyase</keyword>
<accession>A0A840R5N0</accession>
<comment type="similarity">
    <text evidence="1">Belongs to the Gfa family.</text>
</comment>
<sequence length="148" mass="16696">MAALDSVEKMMSDIQYPIKGSCQCGNIRYQLLAPPLKIMACHCKACQKLSTSAFSITALVKADSLVVQGELAQWERLAESGNKNYAKFCPYCGNRIYHFNPDQPETIKLKAASLDDTRILNPEAHIWVCQKQDWYQIPEGVPQFDKQP</sequence>
<keyword evidence="7" id="KW-1185">Reference proteome</keyword>
<proteinExistence type="inferred from homology"/>
<name>A0A840R5N0_9GAMM</name>
<dbReference type="Gene3D" id="3.90.1590.10">
    <property type="entry name" value="glutathione-dependent formaldehyde- activating enzyme (gfa)"/>
    <property type="match status" value="1"/>
</dbReference>
<feature type="domain" description="CENP-V/GFA" evidence="5">
    <location>
        <begin position="18"/>
        <end position="145"/>
    </location>
</feature>
<dbReference type="GO" id="GO:0046872">
    <property type="term" value="F:metal ion binding"/>
    <property type="evidence" value="ECO:0007669"/>
    <property type="project" value="UniProtKB-KW"/>
</dbReference>
<keyword evidence="2" id="KW-0479">Metal-binding</keyword>
<dbReference type="AlphaFoldDB" id="A0A840R5N0"/>
<reference evidence="6 7" key="1">
    <citation type="submission" date="2020-08" db="EMBL/GenBank/DDBJ databases">
        <title>Genomic Encyclopedia of Type Strains, Phase IV (KMG-IV): sequencing the most valuable type-strain genomes for metagenomic binning, comparative biology and taxonomic classification.</title>
        <authorList>
            <person name="Goeker M."/>
        </authorList>
    </citation>
    <scope>NUCLEOTIDE SEQUENCE [LARGE SCALE GENOMIC DNA]</scope>
    <source>
        <strain evidence="6 7">DSM 25701</strain>
    </source>
</reference>
<dbReference type="GO" id="GO:0016846">
    <property type="term" value="F:carbon-sulfur lyase activity"/>
    <property type="evidence" value="ECO:0007669"/>
    <property type="project" value="InterPro"/>
</dbReference>
<keyword evidence="3" id="KW-0862">Zinc</keyword>
<dbReference type="InterPro" id="IPR006913">
    <property type="entry name" value="CENP-V/GFA"/>
</dbReference>
<evidence type="ECO:0000313" key="6">
    <source>
        <dbReference type="EMBL" id="MBB5187868.1"/>
    </source>
</evidence>
<comment type="caution">
    <text evidence="6">The sequence shown here is derived from an EMBL/GenBank/DDBJ whole genome shotgun (WGS) entry which is preliminary data.</text>
</comment>
<gene>
    <name evidence="6" type="ORF">HNQ57_002146</name>
</gene>
<organism evidence="6 7">
    <name type="scientific">Zhongshania antarctica</name>
    <dbReference type="NCBI Taxonomy" id="641702"/>
    <lineage>
        <taxon>Bacteria</taxon>
        <taxon>Pseudomonadati</taxon>
        <taxon>Pseudomonadota</taxon>
        <taxon>Gammaproteobacteria</taxon>
        <taxon>Cellvibrionales</taxon>
        <taxon>Spongiibacteraceae</taxon>
        <taxon>Zhongshania</taxon>
    </lineage>
</organism>
<dbReference type="SUPFAM" id="SSF51316">
    <property type="entry name" value="Mss4-like"/>
    <property type="match status" value="1"/>
</dbReference>
<evidence type="ECO:0000256" key="4">
    <source>
        <dbReference type="ARBA" id="ARBA00023239"/>
    </source>
</evidence>
<dbReference type="PANTHER" id="PTHR33337:SF40">
    <property type="entry name" value="CENP-V_GFA DOMAIN-CONTAINING PROTEIN-RELATED"/>
    <property type="match status" value="1"/>
</dbReference>
<evidence type="ECO:0000256" key="3">
    <source>
        <dbReference type="ARBA" id="ARBA00022833"/>
    </source>
</evidence>
<evidence type="ECO:0000259" key="5">
    <source>
        <dbReference type="PROSITE" id="PS51891"/>
    </source>
</evidence>
<dbReference type="Proteomes" id="UP000536640">
    <property type="component" value="Unassembled WGS sequence"/>
</dbReference>
<dbReference type="Pfam" id="PF04828">
    <property type="entry name" value="GFA"/>
    <property type="match status" value="1"/>
</dbReference>